<comment type="caution">
    <text evidence="2">The sequence shown here is derived from an EMBL/GenBank/DDBJ whole genome shotgun (WGS) entry which is preliminary data.</text>
</comment>
<dbReference type="Pfam" id="PF13501">
    <property type="entry name" value="SoxY"/>
    <property type="match status" value="1"/>
</dbReference>
<dbReference type="Proteomes" id="UP000249396">
    <property type="component" value="Unassembled WGS sequence"/>
</dbReference>
<proteinExistence type="predicted"/>
<dbReference type="InterPro" id="IPR038162">
    <property type="entry name" value="SoxY_sf"/>
</dbReference>
<dbReference type="EMBL" id="QJPH01000278">
    <property type="protein sequence ID" value="PZN80783.1"/>
    <property type="molecule type" value="Genomic_DNA"/>
</dbReference>
<protein>
    <recommendedName>
        <fullName evidence="1">Ig-like SoxY domain-containing protein</fullName>
    </recommendedName>
</protein>
<accession>A0A2W4RC38</accession>
<dbReference type="Gene3D" id="2.60.40.2470">
    <property type="entry name" value="SoxY domain"/>
    <property type="match status" value="1"/>
</dbReference>
<evidence type="ECO:0000313" key="2">
    <source>
        <dbReference type="EMBL" id="PZN80783.1"/>
    </source>
</evidence>
<reference evidence="2 3" key="1">
    <citation type="journal article" date="2018" name="Aquat. Microb. Ecol.">
        <title>Gammaproteobacterial methanotrophs dominate.</title>
        <authorList>
            <person name="Rissanen A.J."/>
            <person name="Saarenheimo J."/>
            <person name="Tiirola M."/>
            <person name="Peura S."/>
            <person name="Aalto S.L."/>
            <person name="Karvinen A."/>
            <person name="Nykanen H."/>
        </authorList>
    </citation>
    <scope>NUCLEOTIDE SEQUENCE [LARGE SCALE GENOMIC DNA]</scope>
    <source>
        <strain evidence="2">AMbin10</strain>
    </source>
</reference>
<dbReference type="InterPro" id="IPR032711">
    <property type="entry name" value="SoxY"/>
</dbReference>
<sequence>MTQCRRSFINSMFLFMLAGLPRVGRGRLKLEIDDKLTTAMVRETKGGKVTASGLVKLDAPDIAEDGSIVPITIESELPGVESIWVFVEKNPSPLAARFDLEKSLDAFVSLRIKMNESCKVIAMVKSEGGYFSASKQVTVVTGGCG</sequence>
<name>A0A2W4RC38_9GAMM</name>
<feature type="domain" description="Ig-like SoxY" evidence="1">
    <location>
        <begin position="48"/>
        <end position="144"/>
    </location>
</feature>
<gene>
    <name evidence="2" type="ORF">DM484_09430</name>
</gene>
<evidence type="ECO:0000259" key="1">
    <source>
        <dbReference type="Pfam" id="PF13501"/>
    </source>
</evidence>
<organism evidence="2 3">
    <name type="scientific">Candidatus Methylumidiphilus alinenensis</name>
    <dbReference type="NCBI Taxonomy" id="2202197"/>
    <lineage>
        <taxon>Bacteria</taxon>
        <taxon>Pseudomonadati</taxon>
        <taxon>Pseudomonadota</taxon>
        <taxon>Gammaproteobacteria</taxon>
        <taxon>Methylococcales</taxon>
        <taxon>Candidatus Methylumidiphilus</taxon>
    </lineage>
</organism>
<evidence type="ECO:0000313" key="3">
    <source>
        <dbReference type="Proteomes" id="UP000249396"/>
    </source>
</evidence>
<dbReference type="AlphaFoldDB" id="A0A2W4RC38"/>